<dbReference type="GO" id="GO:0016780">
    <property type="term" value="F:phosphotransferase activity, for other substituted phosphate groups"/>
    <property type="evidence" value="ECO:0007669"/>
    <property type="project" value="TreeGrafter"/>
</dbReference>
<evidence type="ECO:0000256" key="6">
    <source>
        <dbReference type="ARBA" id="ARBA00023136"/>
    </source>
</evidence>
<evidence type="ECO:0000259" key="8">
    <source>
        <dbReference type="Pfam" id="PF02397"/>
    </source>
</evidence>
<evidence type="ECO:0000256" key="1">
    <source>
        <dbReference type="ARBA" id="ARBA00004141"/>
    </source>
</evidence>
<reference evidence="9 10" key="1">
    <citation type="submission" date="2016-10" db="EMBL/GenBank/DDBJ databases">
        <authorList>
            <person name="de Groot N.N."/>
        </authorList>
    </citation>
    <scope>NUCLEOTIDE SEQUENCE [LARGE SCALE GENOMIC DNA]</scope>
    <source>
        <strain evidence="9 10">CGMCC 4.3510</strain>
    </source>
</reference>
<evidence type="ECO:0000256" key="7">
    <source>
        <dbReference type="SAM" id="MobiDB-lite"/>
    </source>
</evidence>
<dbReference type="PANTHER" id="PTHR30576:SF10">
    <property type="entry name" value="SLL5057 PROTEIN"/>
    <property type="match status" value="1"/>
</dbReference>
<evidence type="ECO:0000313" key="10">
    <source>
        <dbReference type="Proteomes" id="UP000199323"/>
    </source>
</evidence>
<keyword evidence="3 9" id="KW-0808">Transferase</keyword>
<keyword evidence="5" id="KW-1133">Transmembrane helix</keyword>
<comment type="similarity">
    <text evidence="2">Belongs to the bacterial sugar transferase family.</text>
</comment>
<name>A0A1I2F6M7_9ACTN</name>
<gene>
    <name evidence="9" type="ORF">SAMN05216251_107160</name>
</gene>
<dbReference type="NCBIfam" id="TIGR03025">
    <property type="entry name" value="EPS_sugtrans"/>
    <property type="match status" value="1"/>
</dbReference>
<sequence>MRRVEASPVVPGVPMSADTRPVRGSTARTIGARASESTGAHAVVPAQYGGHGRFSDKARWYLPLALTVDALGAAVPVAMIMRATGQPDPVLSAVVAGVAWTGVRASRRRYAVDALGEHRGAGAAVRDWLVLLGVLAVTAAAFGRHPEPSYALAALAPAALLTVVCRMLTHHHLVAARREAHAVRRVLVIGEPSAADHVVGHLAARTDHAYVVVGVVPVGSAKLECGAPVTARLGAVDPSGLTEDAGIVLGAARDHGAELVLVAPGPRLSAARLRRLSWSLHDAGLPLAVLPGLVDVAVRRVELDAPAGLAMLHIAPPSRRGVQPALKSALDRAGAALGLLLLSPLFGLVAAAVRLTSQGPAFHRQVRYGQGCVPFTMWKFRTMVVDAEERRPELNGANENDGLMFKMRRDPRVTRIGRVLRRLSLDELPQLFNVLRGEMSMVGPRPPLPDEVARYDEVEIRRLSVKPGITGLWQVSGRSDLSWDETLAIDLRYVDNWSLGGDVDVMARTLRAVVDGRGAY</sequence>
<dbReference type="Proteomes" id="UP000199323">
    <property type="component" value="Unassembled WGS sequence"/>
</dbReference>
<feature type="region of interest" description="Disordered" evidence="7">
    <location>
        <begin position="1"/>
        <end position="25"/>
    </location>
</feature>
<dbReference type="GO" id="GO:0016020">
    <property type="term" value="C:membrane"/>
    <property type="evidence" value="ECO:0007669"/>
    <property type="project" value="UniProtKB-SubCell"/>
</dbReference>
<dbReference type="PANTHER" id="PTHR30576">
    <property type="entry name" value="COLANIC BIOSYNTHESIS UDP-GLUCOSE LIPID CARRIER TRANSFERASE"/>
    <property type="match status" value="1"/>
</dbReference>
<evidence type="ECO:0000256" key="3">
    <source>
        <dbReference type="ARBA" id="ARBA00022679"/>
    </source>
</evidence>
<keyword evidence="6" id="KW-0472">Membrane</keyword>
<dbReference type="InterPro" id="IPR017475">
    <property type="entry name" value="EPS_sugar_tfrase"/>
</dbReference>
<keyword evidence="10" id="KW-1185">Reference proteome</keyword>
<evidence type="ECO:0000256" key="2">
    <source>
        <dbReference type="ARBA" id="ARBA00006464"/>
    </source>
</evidence>
<dbReference type="STRING" id="380248.SAMN05216251_107160"/>
<protein>
    <submittedName>
        <fullName evidence="9">Exopolysaccharide biosynthesis polyprenyl glycosylphosphotransferase</fullName>
    </submittedName>
</protein>
<dbReference type="InterPro" id="IPR003362">
    <property type="entry name" value="Bact_transf"/>
</dbReference>
<evidence type="ECO:0000256" key="4">
    <source>
        <dbReference type="ARBA" id="ARBA00022692"/>
    </source>
</evidence>
<feature type="domain" description="Bacterial sugar transferase" evidence="8">
    <location>
        <begin position="327"/>
        <end position="514"/>
    </location>
</feature>
<organism evidence="9 10">
    <name type="scientific">Actinacidiphila alni</name>
    <dbReference type="NCBI Taxonomy" id="380248"/>
    <lineage>
        <taxon>Bacteria</taxon>
        <taxon>Bacillati</taxon>
        <taxon>Actinomycetota</taxon>
        <taxon>Actinomycetes</taxon>
        <taxon>Kitasatosporales</taxon>
        <taxon>Streptomycetaceae</taxon>
        <taxon>Actinacidiphila</taxon>
    </lineage>
</organism>
<keyword evidence="4" id="KW-0812">Transmembrane</keyword>
<evidence type="ECO:0000256" key="5">
    <source>
        <dbReference type="ARBA" id="ARBA00022989"/>
    </source>
</evidence>
<dbReference type="AlphaFoldDB" id="A0A1I2F6M7"/>
<dbReference type="Pfam" id="PF02397">
    <property type="entry name" value="Bac_transf"/>
    <property type="match status" value="1"/>
</dbReference>
<comment type="subcellular location">
    <subcellularLocation>
        <location evidence="1">Membrane</location>
        <topology evidence="1">Multi-pass membrane protein</topology>
    </subcellularLocation>
</comment>
<evidence type="ECO:0000313" key="9">
    <source>
        <dbReference type="EMBL" id="SFF00170.1"/>
    </source>
</evidence>
<dbReference type="EMBL" id="FONG01000007">
    <property type="protein sequence ID" value="SFF00170.1"/>
    <property type="molecule type" value="Genomic_DNA"/>
</dbReference>
<proteinExistence type="inferred from homology"/>
<accession>A0A1I2F6M7</accession>